<reference evidence="7" key="1">
    <citation type="submission" date="2020-10" db="EMBL/GenBank/DDBJ databases">
        <authorList>
            <person name="Gilroy R."/>
        </authorList>
    </citation>
    <scope>NUCLEOTIDE SEQUENCE</scope>
    <source>
        <strain evidence="7">ChiW13-3771</strain>
    </source>
</reference>
<organism evidence="7 8">
    <name type="scientific">Candidatus Fimimorpha faecalis</name>
    <dbReference type="NCBI Taxonomy" id="2840824"/>
    <lineage>
        <taxon>Bacteria</taxon>
        <taxon>Bacillati</taxon>
        <taxon>Bacillota</taxon>
        <taxon>Clostridia</taxon>
        <taxon>Eubacteriales</taxon>
        <taxon>Candidatus Fimimorpha</taxon>
    </lineage>
</organism>
<dbReference type="GO" id="GO:0016987">
    <property type="term" value="F:sigma factor activity"/>
    <property type="evidence" value="ECO:0007669"/>
    <property type="project" value="UniProtKB-KW"/>
</dbReference>
<dbReference type="GO" id="GO:0003677">
    <property type="term" value="F:DNA binding"/>
    <property type="evidence" value="ECO:0007669"/>
    <property type="project" value="InterPro"/>
</dbReference>
<comment type="caution">
    <text evidence="7">The sequence shown here is derived from an EMBL/GenBank/DDBJ whole genome shotgun (WGS) entry which is preliminary data.</text>
</comment>
<dbReference type="CDD" id="cd06171">
    <property type="entry name" value="Sigma70_r4"/>
    <property type="match status" value="1"/>
</dbReference>
<dbReference type="Gene3D" id="1.10.1740.10">
    <property type="match status" value="1"/>
</dbReference>
<dbReference type="GO" id="GO:0006352">
    <property type="term" value="P:DNA-templated transcription initiation"/>
    <property type="evidence" value="ECO:0007669"/>
    <property type="project" value="InterPro"/>
</dbReference>
<evidence type="ECO:0000313" key="7">
    <source>
        <dbReference type="EMBL" id="HIR88184.1"/>
    </source>
</evidence>
<comment type="similarity">
    <text evidence="1">Belongs to the sigma-70 factor family. ECF subfamily.</text>
</comment>
<dbReference type="InterPro" id="IPR036388">
    <property type="entry name" value="WH-like_DNA-bd_sf"/>
</dbReference>
<dbReference type="AlphaFoldDB" id="A0A9D1JCQ4"/>
<evidence type="ECO:0000256" key="1">
    <source>
        <dbReference type="ARBA" id="ARBA00010641"/>
    </source>
</evidence>
<dbReference type="InterPro" id="IPR007627">
    <property type="entry name" value="RNA_pol_sigma70_r2"/>
</dbReference>
<dbReference type="InterPro" id="IPR013249">
    <property type="entry name" value="RNA_pol_sigma70_r4_t2"/>
</dbReference>
<dbReference type="Pfam" id="PF08281">
    <property type="entry name" value="Sigma70_r4_2"/>
    <property type="match status" value="1"/>
</dbReference>
<name>A0A9D1JCQ4_9FIRM</name>
<keyword evidence="2" id="KW-0805">Transcription regulation</keyword>
<dbReference type="EMBL" id="DVHN01000051">
    <property type="protein sequence ID" value="HIR88184.1"/>
    <property type="molecule type" value="Genomic_DNA"/>
</dbReference>
<evidence type="ECO:0000256" key="2">
    <source>
        <dbReference type="ARBA" id="ARBA00023015"/>
    </source>
</evidence>
<dbReference type="Pfam" id="PF04542">
    <property type="entry name" value="Sigma70_r2"/>
    <property type="match status" value="1"/>
</dbReference>
<dbReference type="Proteomes" id="UP000824201">
    <property type="component" value="Unassembled WGS sequence"/>
</dbReference>
<keyword evidence="4" id="KW-0804">Transcription</keyword>
<dbReference type="NCBIfam" id="TIGR02937">
    <property type="entry name" value="sigma70-ECF"/>
    <property type="match status" value="1"/>
</dbReference>
<dbReference type="PANTHER" id="PTHR43133">
    <property type="entry name" value="RNA POLYMERASE ECF-TYPE SIGMA FACTO"/>
    <property type="match status" value="1"/>
</dbReference>
<feature type="domain" description="RNA polymerase sigma-70 region 2" evidence="5">
    <location>
        <begin position="19"/>
        <end position="86"/>
    </location>
</feature>
<sequence length="181" mass="21350">MKQLVKRAMQQDTDAFLELMECNTQDMYKVAKAILKNEEDVADAMQETILVCFEKLDTLQHPKYFKTWLIRILINICNDIIRQNQRQYLMSDVYPEMADPNPVTSNLEFIELLNTLDEKYRLIVVLYYVEGFKISEISQLLGMSKNTVKTRLSRARKSLKKEYEEINLVKNNSIQKVSERI</sequence>
<evidence type="ECO:0000259" key="6">
    <source>
        <dbReference type="Pfam" id="PF08281"/>
    </source>
</evidence>
<evidence type="ECO:0000259" key="5">
    <source>
        <dbReference type="Pfam" id="PF04542"/>
    </source>
</evidence>
<keyword evidence="3" id="KW-0731">Sigma factor</keyword>
<dbReference type="InterPro" id="IPR014284">
    <property type="entry name" value="RNA_pol_sigma-70_dom"/>
</dbReference>
<dbReference type="SUPFAM" id="SSF88946">
    <property type="entry name" value="Sigma2 domain of RNA polymerase sigma factors"/>
    <property type="match status" value="1"/>
</dbReference>
<dbReference type="InterPro" id="IPR039425">
    <property type="entry name" value="RNA_pol_sigma-70-like"/>
</dbReference>
<reference evidence="7" key="2">
    <citation type="journal article" date="2021" name="PeerJ">
        <title>Extensive microbial diversity within the chicken gut microbiome revealed by metagenomics and culture.</title>
        <authorList>
            <person name="Gilroy R."/>
            <person name="Ravi A."/>
            <person name="Getino M."/>
            <person name="Pursley I."/>
            <person name="Horton D.L."/>
            <person name="Alikhan N.F."/>
            <person name="Baker D."/>
            <person name="Gharbi K."/>
            <person name="Hall N."/>
            <person name="Watson M."/>
            <person name="Adriaenssens E.M."/>
            <person name="Foster-Nyarko E."/>
            <person name="Jarju S."/>
            <person name="Secka A."/>
            <person name="Antonio M."/>
            <person name="Oren A."/>
            <person name="Chaudhuri R.R."/>
            <person name="La Ragione R."/>
            <person name="Hildebrand F."/>
            <person name="Pallen M.J."/>
        </authorList>
    </citation>
    <scope>NUCLEOTIDE SEQUENCE</scope>
    <source>
        <strain evidence="7">ChiW13-3771</strain>
    </source>
</reference>
<protein>
    <submittedName>
        <fullName evidence="7">RNA polymerase sigma factor</fullName>
    </submittedName>
</protein>
<dbReference type="InterPro" id="IPR013325">
    <property type="entry name" value="RNA_pol_sigma_r2"/>
</dbReference>
<dbReference type="Gene3D" id="1.10.10.10">
    <property type="entry name" value="Winged helix-like DNA-binding domain superfamily/Winged helix DNA-binding domain"/>
    <property type="match status" value="1"/>
</dbReference>
<evidence type="ECO:0000256" key="3">
    <source>
        <dbReference type="ARBA" id="ARBA00023082"/>
    </source>
</evidence>
<dbReference type="SUPFAM" id="SSF88659">
    <property type="entry name" value="Sigma3 and sigma4 domains of RNA polymerase sigma factors"/>
    <property type="match status" value="1"/>
</dbReference>
<gene>
    <name evidence="7" type="ORF">IAC96_04460</name>
</gene>
<accession>A0A9D1JCQ4</accession>
<dbReference type="InterPro" id="IPR013324">
    <property type="entry name" value="RNA_pol_sigma_r3/r4-like"/>
</dbReference>
<proteinExistence type="inferred from homology"/>
<dbReference type="PANTHER" id="PTHR43133:SF51">
    <property type="entry name" value="RNA POLYMERASE SIGMA FACTOR"/>
    <property type="match status" value="1"/>
</dbReference>
<evidence type="ECO:0000256" key="4">
    <source>
        <dbReference type="ARBA" id="ARBA00023163"/>
    </source>
</evidence>
<feature type="domain" description="RNA polymerase sigma factor 70 region 4 type 2" evidence="6">
    <location>
        <begin position="108"/>
        <end position="159"/>
    </location>
</feature>
<evidence type="ECO:0000313" key="8">
    <source>
        <dbReference type="Proteomes" id="UP000824201"/>
    </source>
</evidence>